<dbReference type="SMART" id="SM00881">
    <property type="entry name" value="CoA_binding"/>
    <property type="match status" value="1"/>
</dbReference>
<dbReference type="PROSITE" id="PS50975">
    <property type="entry name" value="ATP_GRASP"/>
    <property type="match status" value="1"/>
</dbReference>
<dbReference type="Gene3D" id="3.30.470.20">
    <property type="entry name" value="ATP-grasp fold, B domain"/>
    <property type="match status" value="1"/>
</dbReference>
<gene>
    <name evidence="5" type="ORF">E2C06_24055</name>
</gene>
<dbReference type="PANTHER" id="PTHR42793:SF4">
    <property type="entry name" value="BLL6376 PROTEIN"/>
    <property type="match status" value="1"/>
</dbReference>
<evidence type="ECO:0000256" key="2">
    <source>
        <dbReference type="ARBA" id="ARBA00060888"/>
    </source>
</evidence>
<dbReference type="RefSeq" id="WP_133291135.1">
    <property type="nucleotide sequence ID" value="NZ_SMSJ01000046.1"/>
</dbReference>
<keyword evidence="1" id="KW-0816">Tricarboxylic acid cycle</keyword>
<keyword evidence="3" id="KW-0547">Nucleotide-binding</keyword>
<dbReference type="InterPro" id="IPR016102">
    <property type="entry name" value="Succinyl-CoA_synth-like"/>
</dbReference>
<keyword evidence="3" id="KW-0067">ATP-binding</keyword>
<feature type="domain" description="ATP-grasp" evidence="4">
    <location>
        <begin position="496"/>
        <end position="532"/>
    </location>
</feature>
<evidence type="ECO:0000256" key="3">
    <source>
        <dbReference type="PROSITE-ProRule" id="PRU00409"/>
    </source>
</evidence>
<accession>A0A4R5QB32</accession>
<evidence type="ECO:0000313" key="6">
    <source>
        <dbReference type="Proteomes" id="UP000295096"/>
    </source>
</evidence>
<name>A0A4R5QB32_9PROT</name>
<dbReference type="Gene3D" id="3.40.50.261">
    <property type="entry name" value="Succinyl-CoA synthetase domains"/>
    <property type="match status" value="2"/>
</dbReference>
<dbReference type="Pfam" id="PF13549">
    <property type="entry name" value="ATP-grasp_5"/>
    <property type="match status" value="1"/>
</dbReference>
<dbReference type="FunFam" id="3.30.1490.20:FF:000020">
    <property type="entry name" value="Protein lysine acetyltransferase"/>
    <property type="match status" value="1"/>
</dbReference>
<dbReference type="GO" id="GO:0005524">
    <property type="term" value="F:ATP binding"/>
    <property type="evidence" value="ECO:0007669"/>
    <property type="project" value="UniProtKB-UniRule"/>
</dbReference>
<comment type="caution">
    <text evidence="5">The sequence shown here is derived from an EMBL/GenBank/DDBJ whole genome shotgun (WGS) entry which is preliminary data.</text>
</comment>
<dbReference type="SUPFAM" id="SSF52210">
    <property type="entry name" value="Succinyl-CoA synthetase domains"/>
    <property type="match status" value="2"/>
</dbReference>
<dbReference type="AlphaFoldDB" id="A0A4R5QB32"/>
<evidence type="ECO:0000313" key="5">
    <source>
        <dbReference type="EMBL" id="TDH60026.1"/>
    </source>
</evidence>
<dbReference type="GO" id="GO:0046872">
    <property type="term" value="F:metal ion binding"/>
    <property type="evidence" value="ECO:0007669"/>
    <property type="project" value="InterPro"/>
</dbReference>
<dbReference type="Proteomes" id="UP000295096">
    <property type="component" value="Unassembled WGS sequence"/>
</dbReference>
<dbReference type="Pfam" id="PF13607">
    <property type="entry name" value="Succ_CoA_lig"/>
    <property type="match status" value="1"/>
</dbReference>
<dbReference type="Gene3D" id="3.30.1490.20">
    <property type="entry name" value="ATP-grasp fold, A domain"/>
    <property type="match status" value="1"/>
</dbReference>
<organism evidence="5 6">
    <name type="scientific">Dankookia rubra</name>
    <dbReference type="NCBI Taxonomy" id="1442381"/>
    <lineage>
        <taxon>Bacteria</taxon>
        <taxon>Pseudomonadati</taxon>
        <taxon>Pseudomonadota</taxon>
        <taxon>Alphaproteobacteria</taxon>
        <taxon>Acetobacterales</taxon>
        <taxon>Roseomonadaceae</taxon>
        <taxon>Dankookia</taxon>
    </lineage>
</organism>
<evidence type="ECO:0000256" key="1">
    <source>
        <dbReference type="ARBA" id="ARBA00022532"/>
    </source>
</evidence>
<proteinExistence type="inferred from homology"/>
<dbReference type="SUPFAM" id="SSF51735">
    <property type="entry name" value="NAD(P)-binding Rossmann-fold domains"/>
    <property type="match status" value="1"/>
</dbReference>
<dbReference type="InterPro" id="IPR011761">
    <property type="entry name" value="ATP-grasp"/>
</dbReference>
<dbReference type="InterPro" id="IPR036291">
    <property type="entry name" value="NAD(P)-bd_dom_sf"/>
</dbReference>
<dbReference type="InterPro" id="IPR013815">
    <property type="entry name" value="ATP_grasp_subdomain_1"/>
</dbReference>
<reference evidence="5 6" key="1">
    <citation type="journal article" date="2016" name="J. Microbiol.">
        <title>Dankookia rubra gen. nov., sp. nov., an alphaproteobacterium isolated from sediment of a shallow stream.</title>
        <authorList>
            <person name="Kim W.H."/>
            <person name="Kim D.H."/>
            <person name="Kang K."/>
            <person name="Ahn T.Y."/>
        </authorList>
    </citation>
    <scope>NUCLEOTIDE SEQUENCE [LARGE SCALE GENOMIC DNA]</scope>
    <source>
        <strain evidence="5 6">JCM30602</strain>
    </source>
</reference>
<keyword evidence="6" id="KW-1185">Reference proteome</keyword>
<dbReference type="Gene3D" id="3.40.50.720">
    <property type="entry name" value="NAD(P)-binding Rossmann-like Domain"/>
    <property type="match status" value="1"/>
</dbReference>
<sequence length="713" mass="74242">MTADAAPANAGFASLDALVRPRSVAVIGASDEPARIGGRPIAYMKERGFHGEIWPVNPKRATVQGLTAFPSVEALPAAPDVAIIAVPAEHAIPTLDSLGKKGCRAVIVFSAGFAEMDAAGAEAQDRLTAVAKRHGIRLLGPNCLGVFNDSIRFYGTFTASFEKGWPVPGRIGVASQSGAYGTHVFAAALDRGLGMQVCITTGNEAEVALGDVLGWMAQAPEVDVICAYAEGIRESAQFIAALELARRNRKPIVMMKVGRSQLGGAAAQSHTASIAGDDAVTQAVLDEFGVVRARTTEEMLDIAYAASRRIYPARNTLGVLTVSGGAGVLISDAAEAAGIAMPPMPEAAQEKLRGLVPFCAPRNPVDCTAQVTNNLPLITEFAESVATDGGYTSILSFWSQTAAGRSVGPALHQQMRAIRAAHPDRLWVMSMLAPNKTADYEADGWVCFEDPSRAVTAIAAMGQYGASFAKAEQPRAAVPLPKVVLPETTPSEAVAKALLAEAGVPAVPEHACSDSEAAVAAAAQIGYPVVLKILSPDILHKSEIGGVLLDVANAEQVKQGFATLLDRARHHAPAARIEGVLVAKQIPTKGEGAAVEMALGVFRDPVFGPVAMVGLGGIFIEVLKDVAFRRCPFDTMEAERMVRSLRGFPLLDGARGRPKADVAALAKALSALSAFAAAAGPRLAGVDVNPLLVLPDGQGCFAADAVIELQAAR</sequence>
<dbReference type="SUPFAM" id="SSF56059">
    <property type="entry name" value="Glutathione synthetase ATP-binding domain-like"/>
    <property type="match status" value="1"/>
</dbReference>
<dbReference type="PANTHER" id="PTHR42793">
    <property type="entry name" value="COA BINDING DOMAIN CONTAINING PROTEIN"/>
    <property type="match status" value="1"/>
</dbReference>
<evidence type="ECO:0000259" key="4">
    <source>
        <dbReference type="PROSITE" id="PS50975"/>
    </source>
</evidence>
<comment type="similarity">
    <text evidence="2">In the N-terminal section; belongs to the acetate CoA ligase alpha subunit family.</text>
</comment>
<dbReference type="Pfam" id="PF13380">
    <property type="entry name" value="CoA_binding_2"/>
    <property type="match status" value="1"/>
</dbReference>
<dbReference type="GO" id="GO:0006099">
    <property type="term" value="P:tricarboxylic acid cycle"/>
    <property type="evidence" value="ECO:0007669"/>
    <property type="project" value="UniProtKB-KW"/>
</dbReference>
<dbReference type="EMBL" id="SMSJ01000046">
    <property type="protein sequence ID" value="TDH60026.1"/>
    <property type="molecule type" value="Genomic_DNA"/>
</dbReference>
<dbReference type="InterPro" id="IPR003781">
    <property type="entry name" value="CoA-bd"/>
</dbReference>
<dbReference type="InterPro" id="IPR032875">
    <property type="entry name" value="Succ_CoA_lig_flav_dom"/>
</dbReference>
<protein>
    <submittedName>
        <fullName evidence="5">CoA-binding protein</fullName>
    </submittedName>
</protein>
<dbReference type="OrthoDB" id="9807426at2"/>